<dbReference type="EMBL" id="RCZC01000001">
    <property type="protein sequence ID" value="TPG56194.1"/>
    <property type="molecule type" value="Genomic_DNA"/>
</dbReference>
<proteinExistence type="predicted"/>
<dbReference type="PANTHER" id="PTHR42776">
    <property type="entry name" value="SERINE PEPTIDASE S9 FAMILY MEMBER"/>
    <property type="match status" value="1"/>
</dbReference>
<name>A0A502G389_9SPHN</name>
<protein>
    <submittedName>
        <fullName evidence="4">S9 family peptidase</fullName>
    </submittedName>
</protein>
<evidence type="ECO:0000256" key="1">
    <source>
        <dbReference type="ARBA" id="ARBA00022801"/>
    </source>
</evidence>
<dbReference type="InterPro" id="IPR001375">
    <property type="entry name" value="Peptidase_S9_cat"/>
</dbReference>
<dbReference type="RefSeq" id="WP_140846861.1">
    <property type="nucleotide sequence ID" value="NZ_RCZC01000001.1"/>
</dbReference>
<dbReference type="Pfam" id="PF00326">
    <property type="entry name" value="Peptidase_S9"/>
    <property type="match status" value="1"/>
</dbReference>
<feature type="signal peptide" evidence="2">
    <location>
        <begin position="1"/>
        <end position="20"/>
    </location>
</feature>
<dbReference type="Proteomes" id="UP000319931">
    <property type="component" value="Unassembled WGS sequence"/>
</dbReference>
<dbReference type="InterPro" id="IPR029058">
    <property type="entry name" value="AB_hydrolase_fold"/>
</dbReference>
<keyword evidence="2" id="KW-0732">Signal</keyword>
<dbReference type="OrthoDB" id="128799at2"/>
<dbReference type="Gene3D" id="2.120.10.60">
    <property type="entry name" value="Tricorn protease N-terminal domain"/>
    <property type="match status" value="1"/>
</dbReference>
<dbReference type="AlphaFoldDB" id="A0A502G389"/>
<dbReference type="SUPFAM" id="SSF53474">
    <property type="entry name" value="alpha/beta-Hydrolases"/>
    <property type="match status" value="1"/>
</dbReference>
<gene>
    <name evidence="4" type="ORF">EAH76_01050</name>
</gene>
<dbReference type="GO" id="GO:0006508">
    <property type="term" value="P:proteolysis"/>
    <property type="evidence" value="ECO:0007669"/>
    <property type="project" value="InterPro"/>
</dbReference>
<evidence type="ECO:0000256" key="2">
    <source>
        <dbReference type="SAM" id="SignalP"/>
    </source>
</evidence>
<dbReference type="Gene3D" id="3.40.50.1820">
    <property type="entry name" value="alpha/beta hydrolase"/>
    <property type="match status" value="1"/>
</dbReference>
<evidence type="ECO:0000313" key="5">
    <source>
        <dbReference type="Proteomes" id="UP000319931"/>
    </source>
</evidence>
<keyword evidence="5" id="KW-1185">Reference proteome</keyword>
<feature type="domain" description="Peptidase S9 prolyl oligopeptidase catalytic" evidence="3">
    <location>
        <begin position="427"/>
        <end position="631"/>
    </location>
</feature>
<feature type="chain" id="PRO_5021392240" evidence="2">
    <location>
        <begin position="21"/>
        <end position="637"/>
    </location>
</feature>
<organism evidence="4 5">
    <name type="scientific">Sphingomonas glacialis</name>
    <dbReference type="NCBI Taxonomy" id="658225"/>
    <lineage>
        <taxon>Bacteria</taxon>
        <taxon>Pseudomonadati</taxon>
        <taxon>Pseudomonadota</taxon>
        <taxon>Alphaproteobacteria</taxon>
        <taxon>Sphingomonadales</taxon>
        <taxon>Sphingomonadaceae</taxon>
        <taxon>Sphingomonas</taxon>
    </lineage>
</organism>
<keyword evidence="1" id="KW-0378">Hydrolase</keyword>
<evidence type="ECO:0000259" key="3">
    <source>
        <dbReference type="Pfam" id="PF00326"/>
    </source>
</evidence>
<dbReference type="PANTHER" id="PTHR42776:SF27">
    <property type="entry name" value="DIPEPTIDYL PEPTIDASE FAMILY MEMBER 6"/>
    <property type="match status" value="1"/>
</dbReference>
<dbReference type="GO" id="GO:0004252">
    <property type="term" value="F:serine-type endopeptidase activity"/>
    <property type="evidence" value="ECO:0007669"/>
    <property type="project" value="TreeGrafter"/>
</dbReference>
<accession>A0A502G389</accession>
<evidence type="ECO:0000313" key="4">
    <source>
        <dbReference type="EMBL" id="TPG56194.1"/>
    </source>
</evidence>
<comment type="caution">
    <text evidence="4">The sequence shown here is derived from an EMBL/GenBank/DDBJ whole genome shotgun (WGS) entry which is preliminary data.</text>
</comment>
<dbReference type="SUPFAM" id="SSF82171">
    <property type="entry name" value="DPP6 N-terminal domain-like"/>
    <property type="match status" value="1"/>
</dbReference>
<reference evidence="4 5" key="1">
    <citation type="journal article" date="2019" name="Environ. Microbiol.">
        <title>Species interactions and distinct microbial communities in high Arctic permafrost affected cryosols are associated with the CH4 and CO2 gas fluxes.</title>
        <authorList>
            <person name="Altshuler I."/>
            <person name="Hamel J."/>
            <person name="Turney S."/>
            <person name="Magnuson E."/>
            <person name="Levesque R."/>
            <person name="Greer C."/>
            <person name="Whyte L.G."/>
        </authorList>
    </citation>
    <scope>NUCLEOTIDE SEQUENCE [LARGE SCALE GENOMIC DNA]</scope>
    <source>
        <strain evidence="4 5">E6.1</strain>
    </source>
</reference>
<sequence>MFGKFLVFLGTLGISAIATAAEPTPSTLAAAFGARVGASSPALSPDGTFLVYIAPGAGQLTVAMVMNLADGTTTPITYADGKPLKLRFCGWSAADRLVCLLSGISRVDGDKLAWSRLVAVDADGKHSLPLGSQKASYAVRQNDGEVLDWMAGVDGTVLMSRGNGAERVDTRTGKGVPVKPAVSTGWTDGSGTVRITGIYGTDAKGMLNGKTTFWYRLPGRSEQKLFSHVDGNGNGLSPVAVDGTRNLAYAVQKKDGRRALYSVMLDGTMKTDLVYADPKVDVDSVETIGRHDRVIGLRYVTDKTRIVYFDAGYRALAQSLAKALPKLSDIAFVSASADEKRVLLFAESDIDSGHYFLFDRDTRKLTEVLVPRADLSGMQLSEQRSITYPAADGTLIPAYLTLPPGSTGRHIPAIVMPHGGPAARDVWGFDWLPQFFAQRGYAVIQPQFRGSTGFGEDFEKKNGFLSWPTAIGDVLDAGRWMIAQGIADPDRLGVFGWSYGGYAALQANVVDPALFKAVVAVAPVTDLYRLKADAENFTNARLVAKQVGSGPLREQGSPDHYAARFSAPVLMFHGDQDINVEIVQSRLMDAALHRAGKSSRLIIYPGLDHQLDDSAARTDLLTQADAFFSARLRTAGR</sequence>